<name>A0A516G8B0_9MICO</name>
<feature type="compositionally biased region" description="Acidic residues" evidence="1">
    <location>
        <begin position="359"/>
        <end position="375"/>
    </location>
</feature>
<evidence type="ECO:0000313" key="2">
    <source>
        <dbReference type="EMBL" id="QDO87751.1"/>
    </source>
</evidence>
<gene>
    <name evidence="2" type="ORF">FNH13_04820</name>
</gene>
<evidence type="ECO:0000313" key="3">
    <source>
        <dbReference type="Proteomes" id="UP000315395"/>
    </source>
</evidence>
<keyword evidence="3" id="KW-1185">Reference proteome</keyword>
<dbReference type="EMBL" id="CP041616">
    <property type="protein sequence ID" value="QDO87751.1"/>
    <property type="molecule type" value="Genomic_DNA"/>
</dbReference>
<dbReference type="AlphaFoldDB" id="A0A516G8B0"/>
<reference evidence="2 3" key="1">
    <citation type="submission" date="2019-07" db="EMBL/GenBank/DDBJ databases">
        <title>complete genome sequencing of Ornithinimicrobium sp. H23M54.</title>
        <authorList>
            <person name="Bae J.-W."/>
            <person name="Lee S.-Y."/>
        </authorList>
    </citation>
    <scope>NUCLEOTIDE SEQUENCE [LARGE SCALE GENOMIC DNA]</scope>
    <source>
        <strain evidence="2 3">H23M54</strain>
    </source>
</reference>
<sequence>MSDYQDDEALARLRAADPATGAHPDLHKMTARLRGRTPLGDSQTGQLPGSTHRPVTGSTHRPVTGSDYRAAYSASDSSSSAVHISDPGVRTGRSGLLVAAAVAAVALGGGGYAVGAATAGGDDGGGTSVASSTQDSDSGSDAGGADASGDQHPALMGAAEDAAERAMGDEHYVGGDAGMSAEGGGYAGPAVPVAGAGLSTERTTGPVYAVQVGDTDAASAPDLLRQYADGLGIDGEIVDDGTDSSSVTDSTDGRMLNVYNYSGLTIDYSNPALDPYCDQMMADMAESDEGYGWFGPGSPTEIECVPAGELPDDEAAIAAAQEFLTQAGVDYSGLEFTVDSYDDAAMFGAGDESSTGESGDGESGDDESRNDEEASTAEGDAAASTANPAIDSELLEDYQSMIDADITDVPVTVTDPNSPLSAYRSWHFSVASGGVVYASLLLGDFAELGTYNVISPTEAVTRATDARYQQMGAYIPDLEYIYPADQWGEPAKLPPVSPGDPIPYPLSESTVTSVELHTGVLSLWDGTEFLVPMYALSDGKGNYWEVLGLAEEALDFTP</sequence>
<feature type="compositionally biased region" description="Low complexity" evidence="1">
    <location>
        <begin position="66"/>
        <end position="81"/>
    </location>
</feature>
<feature type="compositionally biased region" description="Polar residues" evidence="1">
    <location>
        <begin position="40"/>
        <end position="49"/>
    </location>
</feature>
<protein>
    <submittedName>
        <fullName evidence="2">Uncharacterized protein</fullName>
    </submittedName>
</protein>
<dbReference type="KEGG" id="orz:FNH13_04820"/>
<feature type="region of interest" description="Disordered" evidence="1">
    <location>
        <begin position="347"/>
        <end position="387"/>
    </location>
</feature>
<organism evidence="2 3">
    <name type="scientific">Ornithinimicrobium ciconiae</name>
    <dbReference type="NCBI Taxonomy" id="2594265"/>
    <lineage>
        <taxon>Bacteria</taxon>
        <taxon>Bacillati</taxon>
        <taxon>Actinomycetota</taxon>
        <taxon>Actinomycetes</taxon>
        <taxon>Micrococcales</taxon>
        <taxon>Ornithinimicrobiaceae</taxon>
        <taxon>Ornithinimicrobium</taxon>
    </lineage>
</organism>
<dbReference type="OrthoDB" id="3268840at2"/>
<feature type="region of interest" description="Disordered" evidence="1">
    <location>
        <begin position="1"/>
        <end position="85"/>
    </location>
</feature>
<dbReference type="RefSeq" id="WP_143782428.1">
    <property type="nucleotide sequence ID" value="NZ_CP041616.1"/>
</dbReference>
<dbReference type="Proteomes" id="UP000315395">
    <property type="component" value="Chromosome"/>
</dbReference>
<evidence type="ECO:0000256" key="1">
    <source>
        <dbReference type="SAM" id="MobiDB-lite"/>
    </source>
</evidence>
<feature type="region of interest" description="Disordered" evidence="1">
    <location>
        <begin position="124"/>
        <end position="152"/>
    </location>
</feature>
<feature type="compositionally biased region" description="Low complexity" evidence="1">
    <location>
        <begin position="128"/>
        <end position="150"/>
    </location>
</feature>
<accession>A0A516G8B0</accession>
<proteinExistence type="predicted"/>